<organism evidence="2 3">
    <name type="scientific">Cordyceps javanica</name>
    <dbReference type="NCBI Taxonomy" id="43265"/>
    <lineage>
        <taxon>Eukaryota</taxon>
        <taxon>Fungi</taxon>
        <taxon>Dikarya</taxon>
        <taxon>Ascomycota</taxon>
        <taxon>Pezizomycotina</taxon>
        <taxon>Sordariomycetes</taxon>
        <taxon>Hypocreomycetidae</taxon>
        <taxon>Hypocreales</taxon>
        <taxon>Cordycipitaceae</taxon>
        <taxon>Cordyceps</taxon>
    </lineage>
</organism>
<dbReference type="EMBL" id="SPUK01000011">
    <property type="protein sequence ID" value="TQV93724.1"/>
    <property type="molecule type" value="Genomic_DNA"/>
</dbReference>
<gene>
    <name evidence="2" type="ORF">IF1G_07456</name>
</gene>
<dbReference type="STRING" id="43265.A0A545UW87"/>
<dbReference type="Proteomes" id="UP000315783">
    <property type="component" value="Unassembled WGS sequence"/>
</dbReference>
<keyword evidence="3" id="KW-1185">Reference proteome</keyword>
<proteinExistence type="predicted"/>
<feature type="region of interest" description="Disordered" evidence="1">
    <location>
        <begin position="106"/>
        <end position="147"/>
    </location>
</feature>
<dbReference type="OrthoDB" id="4869816at2759"/>
<feature type="compositionally biased region" description="Acidic residues" evidence="1">
    <location>
        <begin position="106"/>
        <end position="117"/>
    </location>
</feature>
<comment type="caution">
    <text evidence="2">The sequence shown here is derived from an EMBL/GenBank/DDBJ whole genome shotgun (WGS) entry which is preliminary data.</text>
</comment>
<evidence type="ECO:0000313" key="3">
    <source>
        <dbReference type="Proteomes" id="UP000315783"/>
    </source>
</evidence>
<accession>A0A545UW87</accession>
<evidence type="ECO:0000313" key="2">
    <source>
        <dbReference type="EMBL" id="TQV93724.1"/>
    </source>
</evidence>
<evidence type="ECO:0000256" key="1">
    <source>
        <dbReference type="SAM" id="MobiDB-lite"/>
    </source>
</evidence>
<reference evidence="2 3" key="1">
    <citation type="journal article" date="2019" name="Appl. Microbiol. Biotechnol.">
        <title>Genome sequence of Isaria javanica and comparative genome analysis insights into family S53 peptidase evolution in fungal entomopathogens.</title>
        <authorList>
            <person name="Lin R."/>
            <person name="Zhang X."/>
            <person name="Xin B."/>
            <person name="Zou M."/>
            <person name="Gao Y."/>
            <person name="Qin F."/>
            <person name="Hu Q."/>
            <person name="Xie B."/>
            <person name="Cheng X."/>
        </authorList>
    </citation>
    <scope>NUCLEOTIDE SEQUENCE [LARGE SCALE GENOMIC DNA]</scope>
    <source>
        <strain evidence="2 3">IJ1G</strain>
    </source>
</reference>
<name>A0A545UW87_9HYPO</name>
<sequence length="237" mass="25684">MAVSRAANSEYIADCVREMASLGLDEYGFNLTRTYYEDEALWQAFRRNFDTALAKGAASVPTECADAMKKLDDNIVTRIHDDADLARQGPEGVSAAFQVFCLDGEDSDEEEDDDEEEAGKQQARGESEGQGEDGDGAAGDEPPWSHEMGPGVIRSLCLMADEASMRSVETTPYVTAVDALLHTGADLGYPGHFKVAIDCLMPAFYAAVGRFDLAEVAAAVDEDGIWRGMKGREIARH</sequence>
<protein>
    <submittedName>
        <fullName evidence="2">Uncharacterized protein</fullName>
    </submittedName>
</protein>
<dbReference type="AlphaFoldDB" id="A0A545UW87"/>